<evidence type="ECO:0000256" key="4">
    <source>
        <dbReference type="ARBA" id="ARBA00022448"/>
    </source>
</evidence>
<reference evidence="9" key="2">
    <citation type="journal article" date="2021" name="PeerJ">
        <title>Extensive microbial diversity within the chicken gut microbiome revealed by metagenomics and culture.</title>
        <authorList>
            <person name="Gilroy R."/>
            <person name="Ravi A."/>
            <person name="Getino M."/>
            <person name="Pursley I."/>
            <person name="Horton D.L."/>
            <person name="Alikhan N.F."/>
            <person name="Baker D."/>
            <person name="Gharbi K."/>
            <person name="Hall N."/>
            <person name="Watson M."/>
            <person name="Adriaenssens E.M."/>
            <person name="Foster-Nyarko E."/>
            <person name="Jarju S."/>
            <person name="Secka A."/>
            <person name="Antonio M."/>
            <person name="Oren A."/>
            <person name="Chaudhuri R.R."/>
            <person name="La Ragione R."/>
            <person name="Hildebrand F."/>
            <person name="Pallen M.J."/>
        </authorList>
    </citation>
    <scope>NUCLEOTIDE SEQUENCE</scope>
    <source>
        <strain evidence="9">2889</strain>
    </source>
</reference>
<organism evidence="9 10">
    <name type="scientific">Candidatus Pullibacteroides excrementavium</name>
    <dbReference type="NCBI Taxonomy" id="2840905"/>
    <lineage>
        <taxon>Bacteria</taxon>
        <taxon>Pseudomonadati</taxon>
        <taxon>Bacteroidota</taxon>
        <taxon>Bacteroidia</taxon>
        <taxon>Bacteroidales</taxon>
        <taxon>Candidatus Pullibacteroides</taxon>
    </lineage>
</organism>
<reference evidence="9" key="1">
    <citation type="submission" date="2020-10" db="EMBL/GenBank/DDBJ databases">
        <authorList>
            <person name="Gilroy R."/>
        </authorList>
    </citation>
    <scope>NUCLEOTIDE SEQUENCE</scope>
    <source>
        <strain evidence="9">2889</strain>
    </source>
</reference>
<evidence type="ECO:0000313" key="10">
    <source>
        <dbReference type="Proteomes" id="UP000823612"/>
    </source>
</evidence>
<dbReference type="GO" id="GO:0012505">
    <property type="term" value="C:endomembrane system"/>
    <property type="evidence" value="ECO:0007669"/>
    <property type="project" value="UniProtKB-SubCell"/>
</dbReference>
<comment type="function">
    <text evidence="1">Produces ATP from ADP in the presence of a proton gradient across the membrane.</text>
</comment>
<evidence type="ECO:0000256" key="7">
    <source>
        <dbReference type="ARBA" id="ARBA00023196"/>
    </source>
</evidence>
<keyword evidence="7" id="KW-0139">CF(1)</keyword>
<dbReference type="GO" id="GO:0045259">
    <property type="term" value="C:proton-transporting ATP synthase complex"/>
    <property type="evidence" value="ECO:0007669"/>
    <property type="project" value="UniProtKB-KW"/>
</dbReference>
<evidence type="ECO:0000256" key="5">
    <source>
        <dbReference type="ARBA" id="ARBA00023065"/>
    </source>
</evidence>
<dbReference type="SUPFAM" id="SSF51344">
    <property type="entry name" value="Epsilon subunit of F1F0-ATP synthase N-terminal domain"/>
    <property type="match status" value="1"/>
</dbReference>
<protein>
    <recommendedName>
        <fullName evidence="8">ATP synthase F1 complex delta/epsilon subunit N-terminal domain-containing protein</fullName>
    </recommendedName>
</protein>
<feature type="domain" description="ATP synthase F1 complex delta/epsilon subunit N-terminal" evidence="8">
    <location>
        <begin position="1"/>
        <end position="75"/>
    </location>
</feature>
<comment type="caution">
    <text evidence="9">The sequence shown here is derived from an EMBL/GenBank/DDBJ whole genome shotgun (WGS) entry which is preliminary data.</text>
</comment>
<proteinExistence type="inferred from homology"/>
<dbReference type="GO" id="GO:0046933">
    <property type="term" value="F:proton-transporting ATP synthase activity, rotational mechanism"/>
    <property type="evidence" value="ECO:0007669"/>
    <property type="project" value="InterPro"/>
</dbReference>
<dbReference type="AlphaFoldDB" id="A0A9D9DR68"/>
<dbReference type="InterPro" id="IPR001469">
    <property type="entry name" value="ATP_synth_F1_dsu/esu"/>
</dbReference>
<evidence type="ECO:0000256" key="3">
    <source>
        <dbReference type="ARBA" id="ARBA00005712"/>
    </source>
</evidence>
<evidence type="ECO:0000256" key="1">
    <source>
        <dbReference type="ARBA" id="ARBA00003543"/>
    </source>
</evidence>
<name>A0A9D9DR68_9BACT</name>
<sequence>MQFKIENPDKEVLNIEAKLIQLPGLDGSFAVLENHAPLIATLKKGQVRIIDKNDKEHLLDIDGGIFGVAENLCHLLLL</sequence>
<keyword evidence="7" id="KW-0066">ATP synthesis</keyword>
<accession>A0A9D9DR68</accession>
<dbReference type="CDD" id="cd12152">
    <property type="entry name" value="F1-ATPase_delta"/>
    <property type="match status" value="1"/>
</dbReference>
<dbReference type="Gene3D" id="2.60.15.10">
    <property type="entry name" value="F0F1 ATP synthase delta/epsilon subunit, N-terminal"/>
    <property type="match status" value="1"/>
</dbReference>
<gene>
    <name evidence="9" type="ORF">IAB08_02435</name>
</gene>
<keyword evidence="6" id="KW-0472">Membrane</keyword>
<keyword evidence="4" id="KW-0813">Transport</keyword>
<comment type="subcellular location">
    <subcellularLocation>
        <location evidence="2">Endomembrane system</location>
        <topology evidence="2">Peripheral membrane protein</topology>
    </subcellularLocation>
</comment>
<dbReference type="InterPro" id="IPR036771">
    <property type="entry name" value="ATPsynth_dsu/esu_N"/>
</dbReference>
<dbReference type="Pfam" id="PF02823">
    <property type="entry name" value="ATP-synt_DE_N"/>
    <property type="match status" value="1"/>
</dbReference>
<dbReference type="InterPro" id="IPR020546">
    <property type="entry name" value="ATP_synth_F1_dsu/esu_N"/>
</dbReference>
<comment type="similarity">
    <text evidence="3">Belongs to the ATPase epsilon chain family.</text>
</comment>
<dbReference type="Proteomes" id="UP000823612">
    <property type="component" value="Unassembled WGS sequence"/>
</dbReference>
<evidence type="ECO:0000256" key="2">
    <source>
        <dbReference type="ARBA" id="ARBA00004184"/>
    </source>
</evidence>
<evidence type="ECO:0000259" key="8">
    <source>
        <dbReference type="Pfam" id="PF02823"/>
    </source>
</evidence>
<evidence type="ECO:0000256" key="6">
    <source>
        <dbReference type="ARBA" id="ARBA00023136"/>
    </source>
</evidence>
<dbReference type="EMBL" id="JADIMZ010000033">
    <property type="protein sequence ID" value="MBO8432138.1"/>
    <property type="molecule type" value="Genomic_DNA"/>
</dbReference>
<evidence type="ECO:0000313" key="9">
    <source>
        <dbReference type="EMBL" id="MBO8432138.1"/>
    </source>
</evidence>
<keyword evidence="5" id="KW-0406">Ion transport</keyword>